<evidence type="ECO:0000256" key="4">
    <source>
        <dbReference type="SAM" id="MobiDB-lite"/>
    </source>
</evidence>
<keyword evidence="1" id="KW-1188">Viral release from host cell</keyword>
<keyword evidence="6" id="KW-1185">Reference proteome</keyword>
<keyword evidence="2" id="KW-1160">Virus entry into host cell</keyword>
<evidence type="ECO:0000256" key="1">
    <source>
        <dbReference type="ARBA" id="ARBA00022950"/>
    </source>
</evidence>
<keyword evidence="2" id="KW-1171">Viral genome ejection through host cell envelope</keyword>
<dbReference type="Proteomes" id="UP000008669">
    <property type="component" value="Segment"/>
</dbReference>
<dbReference type="KEGG" id="vg:13827552"/>
<name>K4HZ24_9CAUD</name>
<proteinExistence type="predicted"/>
<sequence length="459" mass="50047">MGFWSAVFGRGESHALDVATEARAWEPYDPTLYGLGITAASGERVTPHDALQVSAVFGCVRLLSETIATLPLSTYSKRGGVRKEISSPEWIDYPNAEPGGMGRIDILSQTVLSLLLEGNAFLAVRWQGPNIVGLDVLDPTKIHVHMVQTEPNGPRRKVFEAFDVDDDGNEVLLGWFTPRDVLHIPGMMLPGEFVGCSPITYARESIGLALASQKYGSKFFANGAMPGAVVEVPGTMSEEGLARAREAWRAANSGVDNAHRVALLTEGAKFSKVAMSPDEAQFLQTRQFQVPEIARIFGVPPHLISDATNSTSWGSGLAEQNIAFTMFSLRPWLERIEAGLNRLLFAETADRFRFVKFSLDGIQRGAPKERFELYSLGLQNGIYSIDEVRASEDMPPLPEGMGESYRVPMNLGVVGEEPEPPETPPAIEPPGEEPDEEPDPSEPEGEDDDEGSTEDDDDA</sequence>
<feature type="compositionally biased region" description="Acidic residues" evidence="4">
    <location>
        <begin position="430"/>
        <end position="459"/>
    </location>
</feature>
<dbReference type="Pfam" id="PF04860">
    <property type="entry name" value="Phage_portal"/>
    <property type="match status" value="1"/>
</dbReference>
<accession>K4HZ24</accession>
<evidence type="ECO:0000256" key="2">
    <source>
        <dbReference type="ARBA" id="ARBA00023009"/>
    </source>
</evidence>
<evidence type="ECO:0000313" key="6">
    <source>
        <dbReference type="Proteomes" id="UP000008669"/>
    </source>
</evidence>
<organism evidence="5 6">
    <name type="scientific">Streptomyces phage TG1</name>
    <dbReference type="NCBI Taxonomy" id="2927987"/>
    <lineage>
        <taxon>Viruses</taxon>
        <taxon>Duplodnaviria</taxon>
        <taxon>Heunggongvirae</taxon>
        <taxon>Uroviricota</taxon>
        <taxon>Caudoviricetes</taxon>
        <taxon>Colingsworthviridae</taxon>
        <taxon>Tigunavirus</taxon>
        <taxon>Tigunavirus TG1</taxon>
    </lineage>
</organism>
<protein>
    <submittedName>
        <fullName evidence="5">Portal protein</fullName>
    </submittedName>
</protein>
<gene>
    <name evidence="5" type="ORF">TG1_3</name>
</gene>
<dbReference type="NCBIfam" id="TIGR01537">
    <property type="entry name" value="portal_HK97"/>
    <property type="match status" value="1"/>
</dbReference>
<dbReference type="InterPro" id="IPR006427">
    <property type="entry name" value="Portal_HK97"/>
</dbReference>
<keyword evidence="2" id="KW-1162">Viral penetration into host cytoplasm</keyword>
<reference evidence="5 6" key="1">
    <citation type="submission" date="2012-06" db="EMBL/GenBank/DDBJ databases">
        <authorList>
            <person name="Smith M.C.M."/>
            <person name="Hendrix R."/>
            <person name="Hatfull G.F."/>
        </authorList>
    </citation>
    <scope>NUCLEOTIDE SEQUENCE [LARGE SCALE GENOMIC DNA]</scope>
</reference>
<evidence type="ECO:0000256" key="3">
    <source>
        <dbReference type="ARBA" id="ARBA00023219"/>
    </source>
</evidence>
<evidence type="ECO:0000313" key="5">
    <source>
        <dbReference type="EMBL" id="AFU62198.1"/>
    </source>
</evidence>
<keyword evidence="1" id="KW-0118">Viral capsid assembly</keyword>
<feature type="region of interest" description="Disordered" evidence="4">
    <location>
        <begin position="409"/>
        <end position="459"/>
    </location>
</feature>
<dbReference type="InterPro" id="IPR006944">
    <property type="entry name" value="Phage/GTA_portal"/>
</dbReference>
<dbReference type="EMBL" id="JX182372">
    <property type="protein sequence ID" value="AFU62198.1"/>
    <property type="molecule type" value="Genomic_DNA"/>
</dbReference>
<keyword evidence="3" id="KW-0231">Viral genome packaging</keyword>